<dbReference type="EMBL" id="LWDG02000103">
    <property type="protein sequence ID" value="KAE8269231.1"/>
    <property type="molecule type" value="Genomic_DNA"/>
</dbReference>
<keyword evidence="2" id="KW-0472">Membrane</keyword>
<feature type="region of interest" description="Disordered" evidence="1">
    <location>
        <begin position="201"/>
        <end position="224"/>
    </location>
</feature>
<dbReference type="Proteomes" id="UP000078113">
    <property type="component" value="Unassembled WGS sequence"/>
</dbReference>
<name>A0A8X7T583_9BASI</name>
<accession>A0A8X7T583</accession>
<gene>
    <name evidence="3" type="ORF">A4X09_0g3089</name>
</gene>
<comment type="caution">
    <text evidence="3">The sequence shown here is derived from an EMBL/GenBank/DDBJ whole genome shotgun (WGS) entry which is preliminary data.</text>
</comment>
<organism evidence="3 4">
    <name type="scientific">Tilletia walkeri</name>
    <dbReference type="NCBI Taxonomy" id="117179"/>
    <lineage>
        <taxon>Eukaryota</taxon>
        <taxon>Fungi</taxon>
        <taxon>Dikarya</taxon>
        <taxon>Basidiomycota</taxon>
        <taxon>Ustilaginomycotina</taxon>
        <taxon>Exobasidiomycetes</taxon>
        <taxon>Tilletiales</taxon>
        <taxon>Tilletiaceae</taxon>
        <taxon>Tilletia</taxon>
    </lineage>
</organism>
<evidence type="ECO:0000256" key="2">
    <source>
        <dbReference type="SAM" id="Phobius"/>
    </source>
</evidence>
<protein>
    <submittedName>
        <fullName evidence="3">Uncharacterized protein</fullName>
    </submittedName>
</protein>
<dbReference type="AlphaFoldDB" id="A0A8X7T583"/>
<reference evidence="3" key="1">
    <citation type="submission" date="2016-04" db="EMBL/GenBank/DDBJ databases">
        <authorList>
            <person name="Nguyen H.D."/>
            <person name="Samba Siva P."/>
            <person name="Cullis J."/>
            <person name="Levesque C.A."/>
            <person name="Hambleton S."/>
        </authorList>
    </citation>
    <scope>NUCLEOTIDE SEQUENCE</scope>
    <source>
        <strain evidence="3">DAOMC 236422</strain>
    </source>
</reference>
<evidence type="ECO:0000313" key="3">
    <source>
        <dbReference type="EMBL" id="KAE8269231.1"/>
    </source>
</evidence>
<keyword evidence="2" id="KW-0812">Transmembrane</keyword>
<evidence type="ECO:0000313" key="4">
    <source>
        <dbReference type="Proteomes" id="UP000078113"/>
    </source>
</evidence>
<evidence type="ECO:0000256" key="1">
    <source>
        <dbReference type="SAM" id="MobiDB-lite"/>
    </source>
</evidence>
<sequence>MHRHVYDWTFVYEEDDGFRTLRNDELHLVYDFPPSQLPVLKPAAEIEAHPNIRFLCLHATDADHNRFFGNFRNLCRHLEKNGHRHMPQLPDQSRPIASHKWQTAFVVLSWALLLTMAAHDFGSWIYNGYHLAVDVVNVCTNAYAEKRCATPAPLLSETCQLHNCCRRLQAPILSPIVGWLLVILGGIIFLLLKTTTCFKKPPPPPQRRADAEPGPNEEGDATIG</sequence>
<reference evidence="3" key="2">
    <citation type="journal article" date="2019" name="IMA Fungus">
        <title>Genome sequencing and comparison of five Tilletia species to identify candidate genes for the detection of regulated species infecting wheat.</title>
        <authorList>
            <person name="Nguyen H.D.T."/>
            <person name="Sultana T."/>
            <person name="Kesanakurti P."/>
            <person name="Hambleton S."/>
        </authorList>
    </citation>
    <scope>NUCLEOTIDE SEQUENCE</scope>
    <source>
        <strain evidence="3">DAOMC 236422</strain>
    </source>
</reference>
<feature type="compositionally biased region" description="Acidic residues" evidence="1">
    <location>
        <begin position="215"/>
        <end position="224"/>
    </location>
</feature>
<keyword evidence="4" id="KW-1185">Reference proteome</keyword>
<feature type="transmembrane region" description="Helical" evidence="2">
    <location>
        <begin position="172"/>
        <end position="192"/>
    </location>
</feature>
<proteinExistence type="predicted"/>
<keyword evidence="2" id="KW-1133">Transmembrane helix</keyword>